<dbReference type="NCBIfam" id="NF033547">
    <property type="entry name" value="transpos_IS1595"/>
    <property type="match status" value="1"/>
</dbReference>
<sequence>MLKEQDINLVELIDRFHSEDWCRKYLEELRWPEGVECPRCGSKKMSRIKDRNQFDCDSCRYQFSVMAGTIFHDTHLPLWKWFLAVYLIVESKKGISANQVKRSIGVSYKTAWYLCHRIRAALNEVDAQLLKGIVEVDETFVGGEMKGKGRGYRGNKTVVVGAMQRGGNICLKVVRGTDRETLHGFIRENTEDGTEAIYTDEWPAYRGIADADTKHEAVKHRSGEYARGEVHTNSIENVWSLLKRSIVGSYHQVSAKHLDAYLDELEFRYNNRENPYMFRDAMLKLLLAETLPYKKLIQD</sequence>
<name>A0A6J4P0S2_9ACTN</name>
<dbReference type="Pfam" id="PF12762">
    <property type="entry name" value="DDE_Tnp_IS1595"/>
    <property type="match status" value="1"/>
</dbReference>
<reference evidence="2" key="1">
    <citation type="submission" date="2020-02" db="EMBL/GenBank/DDBJ databases">
        <authorList>
            <person name="Meier V. D."/>
        </authorList>
    </citation>
    <scope>NUCLEOTIDE SEQUENCE</scope>
    <source>
        <strain evidence="2">AVDCRST_MAG01</strain>
    </source>
</reference>
<dbReference type="InterPro" id="IPR024442">
    <property type="entry name" value="Transposase_Zn_ribbon"/>
</dbReference>
<gene>
    <name evidence="2" type="ORF">AVDCRST_MAG01-01-1149</name>
</gene>
<dbReference type="Pfam" id="PF12760">
    <property type="entry name" value="Zn_ribbon_IS1595"/>
    <property type="match status" value="1"/>
</dbReference>
<evidence type="ECO:0000259" key="1">
    <source>
        <dbReference type="SMART" id="SM01126"/>
    </source>
</evidence>
<feature type="domain" description="ISXO2-like transposase" evidence="1">
    <location>
        <begin position="129"/>
        <end position="270"/>
    </location>
</feature>
<dbReference type="PANTHER" id="PTHR47163:SF2">
    <property type="entry name" value="SI:DKEY-17M8.2"/>
    <property type="match status" value="1"/>
</dbReference>
<dbReference type="AlphaFoldDB" id="A0A6J4P0S2"/>
<dbReference type="PANTHER" id="PTHR47163">
    <property type="entry name" value="DDE_TNP_IS1595 DOMAIN-CONTAINING PROTEIN"/>
    <property type="match status" value="1"/>
</dbReference>
<evidence type="ECO:0000313" key="2">
    <source>
        <dbReference type="EMBL" id="CAA9402955.1"/>
    </source>
</evidence>
<dbReference type="InterPro" id="IPR053164">
    <property type="entry name" value="IS1016-like_transposase"/>
</dbReference>
<protein>
    <recommendedName>
        <fullName evidence="1">ISXO2-like transposase domain-containing protein</fullName>
    </recommendedName>
</protein>
<proteinExistence type="predicted"/>
<dbReference type="SMART" id="SM01126">
    <property type="entry name" value="DDE_Tnp_IS1595"/>
    <property type="match status" value="1"/>
</dbReference>
<accession>A0A6J4P0S2</accession>
<dbReference type="InterPro" id="IPR024445">
    <property type="entry name" value="Tnp_ISXO2-like"/>
</dbReference>
<dbReference type="EMBL" id="CADCUW010000168">
    <property type="protein sequence ID" value="CAA9402955.1"/>
    <property type="molecule type" value="Genomic_DNA"/>
</dbReference>
<organism evidence="2">
    <name type="scientific">uncultured Rubrobacteraceae bacterium</name>
    <dbReference type="NCBI Taxonomy" id="349277"/>
    <lineage>
        <taxon>Bacteria</taxon>
        <taxon>Bacillati</taxon>
        <taxon>Actinomycetota</taxon>
        <taxon>Rubrobacteria</taxon>
        <taxon>Rubrobacterales</taxon>
        <taxon>Rubrobacteraceae</taxon>
        <taxon>environmental samples</taxon>
    </lineage>
</organism>